<dbReference type="EMBL" id="REGN01000433">
    <property type="protein sequence ID" value="RNA41928.1"/>
    <property type="molecule type" value="Genomic_DNA"/>
</dbReference>
<evidence type="ECO:0000313" key="2">
    <source>
        <dbReference type="Proteomes" id="UP000276133"/>
    </source>
</evidence>
<organism evidence="1 2">
    <name type="scientific">Brachionus plicatilis</name>
    <name type="common">Marine rotifer</name>
    <name type="synonym">Brachionus muelleri</name>
    <dbReference type="NCBI Taxonomy" id="10195"/>
    <lineage>
        <taxon>Eukaryota</taxon>
        <taxon>Metazoa</taxon>
        <taxon>Spiralia</taxon>
        <taxon>Gnathifera</taxon>
        <taxon>Rotifera</taxon>
        <taxon>Eurotatoria</taxon>
        <taxon>Monogononta</taxon>
        <taxon>Pseudotrocha</taxon>
        <taxon>Ploima</taxon>
        <taxon>Brachionidae</taxon>
        <taxon>Brachionus</taxon>
    </lineage>
</organism>
<gene>
    <name evidence="1" type="ORF">BpHYR1_012730</name>
</gene>
<reference evidence="1 2" key="1">
    <citation type="journal article" date="2018" name="Sci. Rep.">
        <title>Genomic signatures of local adaptation to the degree of environmental predictability in rotifers.</title>
        <authorList>
            <person name="Franch-Gras L."/>
            <person name="Hahn C."/>
            <person name="Garcia-Roger E.M."/>
            <person name="Carmona M.J."/>
            <person name="Serra M."/>
            <person name="Gomez A."/>
        </authorList>
    </citation>
    <scope>NUCLEOTIDE SEQUENCE [LARGE SCALE GENOMIC DNA]</scope>
    <source>
        <strain evidence="1">HYR1</strain>
    </source>
</reference>
<protein>
    <submittedName>
        <fullName evidence="1">Uncharacterized protein</fullName>
    </submittedName>
</protein>
<name>A0A3M7T270_BRAPC</name>
<accession>A0A3M7T270</accession>
<dbReference type="AlphaFoldDB" id="A0A3M7T270"/>
<sequence length="105" mass="12227">MNQHTSSTLFNINAALAPVSYFLIYHHQSTVSLGKNLSRNQTYIRRRFWVYLLLSLESIYLKKKDKNQKQNPLILLVQLKYSIQRLLNTNSGLDAAFVNSIRLKT</sequence>
<comment type="caution">
    <text evidence="1">The sequence shown here is derived from an EMBL/GenBank/DDBJ whole genome shotgun (WGS) entry which is preliminary data.</text>
</comment>
<proteinExistence type="predicted"/>
<keyword evidence="2" id="KW-1185">Reference proteome</keyword>
<dbReference type="Proteomes" id="UP000276133">
    <property type="component" value="Unassembled WGS sequence"/>
</dbReference>
<evidence type="ECO:0000313" key="1">
    <source>
        <dbReference type="EMBL" id="RNA41928.1"/>
    </source>
</evidence>